<dbReference type="Pfam" id="PF09368">
    <property type="entry name" value="Sas10"/>
    <property type="match status" value="1"/>
</dbReference>
<keyword evidence="9" id="KW-1185">Reference proteome</keyword>
<feature type="region of interest" description="Disordered" evidence="6">
    <location>
        <begin position="59"/>
        <end position="142"/>
    </location>
</feature>
<gene>
    <name evidence="8" type="primary">Utp3</name>
    <name evidence="8" type="ORF">AWC38_SpisGene2043</name>
</gene>
<feature type="compositionally biased region" description="Basic and acidic residues" evidence="6">
    <location>
        <begin position="388"/>
        <end position="408"/>
    </location>
</feature>
<dbReference type="PANTHER" id="PTHR13237:SF8">
    <property type="entry name" value="SOMETHING ABOUT SILENCING PROTEIN 10"/>
    <property type="match status" value="1"/>
</dbReference>
<evidence type="ECO:0000256" key="5">
    <source>
        <dbReference type="SAM" id="Coils"/>
    </source>
</evidence>
<evidence type="ECO:0000256" key="2">
    <source>
        <dbReference type="ARBA" id="ARBA00010979"/>
    </source>
</evidence>
<evidence type="ECO:0000256" key="1">
    <source>
        <dbReference type="ARBA" id="ARBA00004123"/>
    </source>
</evidence>
<dbReference type="EMBL" id="LSMT01000015">
    <property type="protein sequence ID" value="PFX33088.1"/>
    <property type="molecule type" value="Genomic_DNA"/>
</dbReference>
<keyword evidence="4" id="KW-0539">Nucleus</keyword>
<dbReference type="OrthoDB" id="1924577at2759"/>
<keyword evidence="5" id="KW-0175">Coiled coil</keyword>
<feature type="region of interest" description="Disordered" evidence="6">
    <location>
        <begin position="341"/>
        <end position="424"/>
    </location>
</feature>
<organism evidence="8 9">
    <name type="scientific">Stylophora pistillata</name>
    <name type="common">Smooth cauliflower coral</name>
    <dbReference type="NCBI Taxonomy" id="50429"/>
    <lineage>
        <taxon>Eukaryota</taxon>
        <taxon>Metazoa</taxon>
        <taxon>Cnidaria</taxon>
        <taxon>Anthozoa</taxon>
        <taxon>Hexacorallia</taxon>
        <taxon>Scleractinia</taxon>
        <taxon>Astrocoeniina</taxon>
        <taxon>Pocilloporidae</taxon>
        <taxon>Stylophora</taxon>
    </lineage>
</organism>
<evidence type="ECO:0000313" key="8">
    <source>
        <dbReference type="EMBL" id="PFX33088.1"/>
    </source>
</evidence>
<dbReference type="PANTHER" id="PTHR13237">
    <property type="entry name" value="SOMETHING ABOUT SILENCING PROTEIN 10-RELATED"/>
    <property type="match status" value="1"/>
</dbReference>
<feature type="domain" description="Sas10 C-terminal" evidence="7">
    <location>
        <begin position="467"/>
        <end position="540"/>
    </location>
</feature>
<dbReference type="GO" id="GO:0032040">
    <property type="term" value="C:small-subunit processome"/>
    <property type="evidence" value="ECO:0007669"/>
    <property type="project" value="TreeGrafter"/>
</dbReference>
<dbReference type="AlphaFoldDB" id="A0A2B4SX35"/>
<name>A0A2B4SX35_STYPI</name>
<keyword evidence="3" id="KW-0597">Phosphoprotein</keyword>
<comment type="subcellular location">
    <subcellularLocation>
        <location evidence="1">Nucleus</location>
    </subcellularLocation>
</comment>
<feature type="compositionally biased region" description="Acidic residues" evidence="6">
    <location>
        <begin position="30"/>
        <end position="39"/>
    </location>
</feature>
<evidence type="ECO:0000313" key="9">
    <source>
        <dbReference type="Proteomes" id="UP000225706"/>
    </source>
</evidence>
<proteinExistence type="inferred from homology"/>
<feature type="region of interest" description="Disordered" evidence="6">
    <location>
        <begin position="16"/>
        <end position="45"/>
    </location>
</feature>
<accession>A0A2B4SX35</accession>
<comment type="caution">
    <text evidence="8">The sequence shown here is derived from an EMBL/GenBank/DDBJ whole genome shotgun (WGS) entry which is preliminary data.</text>
</comment>
<feature type="compositionally biased region" description="Acidic residues" evidence="6">
    <location>
        <begin position="71"/>
        <end position="127"/>
    </location>
</feature>
<dbReference type="STRING" id="50429.A0A2B4SX35"/>
<dbReference type="Pfam" id="PF04000">
    <property type="entry name" value="Sas10_Utp3"/>
    <property type="match status" value="1"/>
</dbReference>
<evidence type="ECO:0000256" key="6">
    <source>
        <dbReference type="SAM" id="MobiDB-lite"/>
    </source>
</evidence>
<dbReference type="GO" id="GO:0000462">
    <property type="term" value="P:maturation of SSU-rRNA from tricistronic rRNA transcript (SSU-rRNA, 5.8S rRNA, LSU-rRNA)"/>
    <property type="evidence" value="ECO:0007669"/>
    <property type="project" value="TreeGrafter"/>
</dbReference>
<evidence type="ECO:0000256" key="3">
    <source>
        <dbReference type="ARBA" id="ARBA00022553"/>
    </source>
</evidence>
<feature type="compositionally biased region" description="Polar residues" evidence="6">
    <location>
        <begin position="341"/>
        <end position="350"/>
    </location>
</feature>
<evidence type="ECO:0000259" key="7">
    <source>
        <dbReference type="Pfam" id="PF09368"/>
    </source>
</evidence>
<protein>
    <submittedName>
        <fullName evidence="8">Something about silencing protein 10</fullName>
    </submittedName>
</protein>
<dbReference type="Proteomes" id="UP000225706">
    <property type="component" value="Unassembled WGS sequence"/>
</dbReference>
<evidence type="ECO:0000256" key="4">
    <source>
        <dbReference type="ARBA" id="ARBA00023242"/>
    </source>
</evidence>
<dbReference type="InterPro" id="IPR018972">
    <property type="entry name" value="Sas10_C_dom"/>
</dbReference>
<comment type="similarity">
    <text evidence="2">Belongs to the SAS10 family.</text>
</comment>
<sequence>MNKLALYPLFFFQSRSRKRGKHEVESKEEVYDEPDPEGDDYFHDDIDKFHAEREKILLDSSVYNKDKEEGFDTENQQDEEVIALDIGDSDEESDDSDDDDDDESDINTDDLEEDDEVDEEDEEESGKEEDGGKGMPSQKSWGRKKSAFYDADIVEEYAGSDEEMDKLAEEEEEEALALQRQIAASLEEQDFDAADFELPQTPHKKVKEVELNKEKVVQDLTKLSKTEKIQILIKDSPELLGLLDEFKLKLKEVTEKLHPLVKMARAGQVPKEGADYLELKHQLYLNYCVNIGFYLLLKARQTSVRDHPVIERLLQYKKLLTELEPLDERFKPEIEEFLTKSQILRQNGTQKENDSKADSSQEQSEKPQKSVKLSSLLDDSDDDYGEAGDGKNENKAKKTSEKGKEGKLNKLQKGIKGKRKMEEDVEETDPLEYYEAVRLQKKMKREAKEAAYRFTPEQYDAKEEESEEGKRGITYEISQNKGLTAKKKKELRNPRVKHRRKFYKAQIKRKSQVLPVVNEQNRYGGEMTGIRSHLTRSIKIK</sequence>
<feature type="coiled-coil region" evidence="5">
    <location>
        <begin position="161"/>
        <end position="226"/>
    </location>
</feature>
<feature type="compositionally biased region" description="Basic and acidic residues" evidence="6">
    <location>
        <begin position="351"/>
        <end position="368"/>
    </location>
</feature>
<dbReference type="InterPro" id="IPR007146">
    <property type="entry name" value="Sas10/Utp3/C1D"/>
</dbReference>
<reference evidence="9" key="1">
    <citation type="journal article" date="2017" name="bioRxiv">
        <title>Comparative analysis of the genomes of Stylophora pistillata and Acropora digitifera provides evidence for extensive differences between species of corals.</title>
        <authorList>
            <person name="Voolstra C.R."/>
            <person name="Li Y."/>
            <person name="Liew Y.J."/>
            <person name="Baumgarten S."/>
            <person name="Zoccola D."/>
            <person name="Flot J.-F."/>
            <person name="Tambutte S."/>
            <person name="Allemand D."/>
            <person name="Aranda M."/>
        </authorList>
    </citation>
    <scope>NUCLEOTIDE SEQUENCE [LARGE SCALE GENOMIC DNA]</scope>
</reference>